<keyword evidence="3" id="KW-1185">Reference proteome</keyword>
<feature type="domain" description="Divergent 4Fe-4S mono-cluster" evidence="1">
    <location>
        <begin position="8"/>
        <end position="71"/>
    </location>
</feature>
<protein>
    <recommendedName>
        <fullName evidence="1">Divergent 4Fe-4S mono-cluster domain-containing protein</fullName>
    </recommendedName>
</protein>
<dbReference type="RefSeq" id="WP_135151228.1">
    <property type="nucleotide sequence ID" value="NZ_SOMN01000004.1"/>
</dbReference>
<reference evidence="2 3" key="1">
    <citation type="submission" date="2019-03" db="EMBL/GenBank/DDBJ databases">
        <title>Cohnella endophytica sp. nov., a novel endophytic bacterium isolated from bark of Sonneratia apetala.</title>
        <authorList>
            <person name="Tuo L."/>
        </authorList>
    </citation>
    <scope>NUCLEOTIDE SEQUENCE [LARGE SCALE GENOMIC DNA]</scope>
    <source>
        <strain evidence="2 3">CCTCC AB 208254</strain>
    </source>
</reference>
<gene>
    <name evidence="2" type="ORF">E2980_05795</name>
</gene>
<accession>A0A4Y8M305</accession>
<name>A0A4Y8M305_9BACL</name>
<sequence length="83" mass="9493">MNEEFKKYEGKDIDVFFHSGRCIHSANCVRGLPGVFNVKKKPWINADEETADKIADLIDKCPSGALQYIRKDNTKRGNNNDYN</sequence>
<dbReference type="InterPro" id="IPR010693">
    <property type="entry name" value="Divergent_4Fe-4S_mono-cluster"/>
</dbReference>
<dbReference type="OrthoDB" id="9793389at2"/>
<dbReference type="Proteomes" id="UP000297900">
    <property type="component" value="Unassembled WGS sequence"/>
</dbReference>
<dbReference type="Pfam" id="PF06902">
    <property type="entry name" value="Fer4_19"/>
    <property type="match status" value="1"/>
</dbReference>
<proteinExistence type="predicted"/>
<evidence type="ECO:0000313" key="3">
    <source>
        <dbReference type="Proteomes" id="UP000297900"/>
    </source>
</evidence>
<dbReference type="Gene3D" id="3.30.70.20">
    <property type="match status" value="1"/>
</dbReference>
<comment type="caution">
    <text evidence="2">The sequence shown here is derived from an EMBL/GenBank/DDBJ whole genome shotgun (WGS) entry which is preliminary data.</text>
</comment>
<organism evidence="2 3">
    <name type="scientific">Cohnella luojiensis</name>
    <dbReference type="NCBI Taxonomy" id="652876"/>
    <lineage>
        <taxon>Bacteria</taxon>
        <taxon>Bacillati</taxon>
        <taxon>Bacillota</taxon>
        <taxon>Bacilli</taxon>
        <taxon>Bacillales</taxon>
        <taxon>Paenibacillaceae</taxon>
        <taxon>Cohnella</taxon>
    </lineage>
</organism>
<dbReference type="EMBL" id="SOMN01000004">
    <property type="protein sequence ID" value="TFE29504.1"/>
    <property type="molecule type" value="Genomic_DNA"/>
</dbReference>
<evidence type="ECO:0000313" key="2">
    <source>
        <dbReference type="EMBL" id="TFE29504.1"/>
    </source>
</evidence>
<dbReference type="AlphaFoldDB" id="A0A4Y8M305"/>
<evidence type="ECO:0000259" key="1">
    <source>
        <dbReference type="Pfam" id="PF06902"/>
    </source>
</evidence>